<keyword evidence="1 9" id="KW-0808">Transferase</keyword>
<dbReference type="PROSITE" id="PS50011">
    <property type="entry name" value="PROTEIN_KINASE_DOM"/>
    <property type="match status" value="1"/>
</dbReference>
<accession>A0A564WC03</accession>
<keyword evidence="7" id="KW-0812">Transmembrane</keyword>
<dbReference type="InterPro" id="IPR011009">
    <property type="entry name" value="Kinase-like_dom_sf"/>
</dbReference>
<dbReference type="SMART" id="SM00220">
    <property type="entry name" value="S_TKc"/>
    <property type="match status" value="1"/>
</dbReference>
<dbReference type="SUPFAM" id="SSF56112">
    <property type="entry name" value="Protein kinase-like (PK-like)"/>
    <property type="match status" value="1"/>
</dbReference>
<dbReference type="Gene3D" id="1.10.510.10">
    <property type="entry name" value="Transferase(Phosphotransferase) domain 1"/>
    <property type="match status" value="1"/>
</dbReference>
<dbReference type="PANTHER" id="PTHR43289">
    <property type="entry name" value="MITOGEN-ACTIVATED PROTEIN KINASE KINASE KINASE 20-RELATED"/>
    <property type="match status" value="1"/>
</dbReference>
<keyword evidence="7" id="KW-0472">Membrane</keyword>
<dbReference type="InterPro" id="IPR000719">
    <property type="entry name" value="Prot_kinase_dom"/>
</dbReference>
<keyword evidence="10" id="KW-1185">Reference proteome</keyword>
<feature type="binding site" evidence="5">
    <location>
        <position position="139"/>
    </location>
    <ligand>
        <name>ATP</name>
        <dbReference type="ChEBI" id="CHEBI:30616"/>
    </ligand>
</feature>
<dbReference type="EMBL" id="UXAT02000010">
    <property type="protein sequence ID" value="VUX46005.1"/>
    <property type="molecule type" value="Genomic_DNA"/>
</dbReference>
<dbReference type="Gene3D" id="3.30.200.20">
    <property type="entry name" value="Phosphorylase Kinase, domain 1"/>
    <property type="match status" value="1"/>
</dbReference>
<dbReference type="GO" id="GO:0005524">
    <property type="term" value="F:ATP binding"/>
    <property type="evidence" value="ECO:0007669"/>
    <property type="project" value="UniProtKB-UniRule"/>
</dbReference>
<reference evidence="9" key="1">
    <citation type="submission" date="2018-11" db="EMBL/GenBank/DDBJ databases">
        <authorList>
            <person name="Onetto C."/>
        </authorList>
    </citation>
    <scope>NUCLEOTIDE SEQUENCE [LARGE SCALE GENOMIC DNA]</scope>
</reference>
<dbReference type="InterPro" id="IPR017441">
    <property type="entry name" value="Protein_kinase_ATP_BS"/>
</dbReference>
<keyword evidence="4 5" id="KW-0067">ATP-binding</keyword>
<protein>
    <submittedName>
        <fullName evidence="9">Serine/threonine protein kinase</fullName>
        <ecNumber evidence="9">2.7.11.1</ecNumber>
    </submittedName>
</protein>
<sequence>MADAGSALKAYVDGQLSLEALLGWVDRLVAAGDDERENMAALIGDPGWRVQLGPDVAATIERRLVAGRGSAPAPMQPSDGDEMTEIVNPNGGEFRVGATVRGRFELVEELGEGGMSKVFKALDRVRAEAKDRQPYVAIKVLSQVVRQSPHSVIALQREAKKALSLAHPNIVRVYDFDRAGPNFYMTMEYLRGRSLDKIIRAPGYAGLPLERVLALIEPAAAALSHAHQNGIVHADLKPSNIFLTDDEQVKVIDFGIARAIEEPGADGERTVFDPSVLGALTPRYASPEQCAGAPADRRDDVYAFACVIYELLTGKHPFDGLSGLQAHVRHVQPARPPMLDLRHWEVLKRGFAFDRTARTASVAELIAGLKRGGGWLTGPRIAAAVAALVVVGALVGAAALFLLPGDERSASTPPTQPPMPAPTPVEVVTPSPPVTQPPQPIAVSPPLPSAVLPSAVLPSAVQPSALVPEVPLVVRTPPEPAGEAPPAEGKAIEVPPAATAVIAPPQPPKPSAAPQRPQKAAAPPAAAKKKEEPRPPAQSRPAAGRCQDILTRIQLGEPLSASDRRVLREECQ</sequence>
<evidence type="ECO:0000256" key="3">
    <source>
        <dbReference type="ARBA" id="ARBA00022777"/>
    </source>
</evidence>
<keyword evidence="3 9" id="KW-0418">Kinase</keyword>
<feature type="domain" description="Protein kinase" evidence="8">
    <location>
        <begin position="104"/>
        <end position="376"/>
    </location>
</feature>
<dbReference type="PROSITE" id="PS00108">
    <property type="entry name" value="PROTEIN_KINASE_ST"/>
    <property type="match status" value="1"/>
</dbReference>
<evidence type="ECO:0000259" key="8">
    <source>
        <dbReference type="PROSITE" id="PS50011"/>
    </source>
</evidence>
<feature type="region of interest" description="Disordered" evidence="6">
    <location>
        <begin position="500"/>
        <end position="572"/>
    </location>
</feature>
<keyword evidence="2 5" id="KW-0547">Nucleotide-binding</keyword>
<gene>
    <name evidence="9" type="ORF">DF3PA_180035</name>
</gene>
<evidence type="ECO:0000313" key="10">
    <source>
        <dbReference type="Proteomes" id="UP000326641"/>
    </source>
</evidence>
<feature type="transmembrane region" description="Helical" evidence="7">
    <location>
        <begin position="381"/>
        <end position="403"/>
    </location>
</feature>
<dbReference type="Proteomes" id="UP000326641">
    <property type="component" value="Unassembled WGS sequence"/>
</dbReference>
<dbReference type="InterPro" id="IPR008271">
    <property type="entry name" value="Ser/Thr_kinase_AS"/>
</dbReference>
<dbReference type="Pfam" id="PF00069">
    <property type="entry name" value="Pkinase"/>
    <property type="match status" value="1"/>
</dbReference>
<dbReference type="AlphaFoldDB" id="A0A564WC03"/>
<organism evidence="9 10">
    <name type="scientific">Candidatus Defluviicoccus seviourii</name>
    <dbReference type="NCBI Taxonomy" id="2565273"/>
    <lineage>
        <taxon>Bacteria</taxon>
        <taxon>Pseudomonadati</taxon>
        <taxon>Pseudomonadota</taxon>
        <taxon>Alphaproteobacteria</taxon>
        <taxon>Rhodospirillales</taxon>
        <taxon>Rhodospirillaceae</taxon>
        <taxon>Defluviicoccus</taxon>
    </lineage>
</organism>
<evidence type="ECO:0000256" key="4">
    <source>
        <dbReference type="ARBA" id="ARBA00022840"/>
    </source>
</evidence>
<evidence type="ECO:0000256" key="7">
    <source>
        <dbReference type="SAM" id="Phobius"/>
    </source>
</evidence>
<evidence type="ECO:0000256" key="6">
    <source>
        <dbReference type="SAM" id="MobiDB-lite"/>
    </source>
</evidence>
<feature type="compositionally biased region" description="Basic and acidic residues" evidence="6">
    <location>
        <begin position="562"/>
        <end position="572"/>
    </location>
</feature>
<dbReference type="PANTHER" id="PTHR43289:SF6">
    <property type="entry name" value="SERINE_THREONINE-PROTEIN KINASE NEKL-3"/>
    <property type="match status" value="1"/>
</dbReference>
<dbReference type="EC" id="2.7.11.1" evidence="9"/>
<evidence type="ECO:0000313" key="9">
    <source>
        <dbReference type="EMBL" id="VUX46005.1"/>
    </source>
</evidence>
<feature type="compositionally biased region" description="Low complexity" evidence="6">
    <location>
        <begin position="512"/>
        <end position="526"/>
    </location>
</feature>
<evidence type="ECO:0000256" key="2">
    <source>
        <dbReference type="ARBA" id="ARBA00022741"/>
    </source>
</evidence>
<evidence type="ECO:0000256" key="5">
    <source>
        <dbReference type="PROSITE-ProRule" id="PRU10141"/>
    </source>
</evidence>
<keyword evidence="7" id="KW-1133">Transmembrane helix</keyword>
<proteinExistence type="predicted"/>
<dbReference type="GO" id="GO:0004674">
    <property type="term" value="F:protein serine/threonine kinase activity"/>
    <property type="evidence" value="ECO:0007669"/>
    <property type="project" value="UniProtKB-KW"/>
</dbReference>
<dbReference type="CDD" id="cd14014">
    <property type="entry name" value="STKc_PknB_like"/>
    <property type="match status" value="1"/>
</dbReference>
<evidence type="ECO:0000256" key="1">
    <source>
        <dbReference type="ARBA" id="ARBA00022679"/>
    </source>
</evidence>
<name>A0A564WC03_9PROT</name>
<dbReference type="PROSITE" id="PS00107">
    <property type="entry name" value="PROTEIN_KINASE_ATP"/>
    <property type="match status" value="1"/>
</dbReference>
<comment type="caution">
    <text evidence="9">The sequence shown here is derived from an EMBL/GenBank/DDBJ whole genome shotgun (WGS) entry which is preliminary data.</text>
</comment>
<keyword evidence="9" id="KW-0723">Serine/threonine-protein kinase</keyword>